<keyword evidence="3" id="KW-0540">Nuclease</keyword>
<dbReference type="PANTHER" id="PTHR34477:SF5">
    <property type="entry name" value="BSL5627 PROTEIN"/>
    <property type="match status" value="1"/>
</dbReference>
<keyword evidence="4" id="KW-1185">Reference proteome</keyword>
<evidence type="ECO:0000313" key="4">
    <source>
        <dbReference type="Proteomes" id="UP000523821"/>
    </source>
</evidence>
<evidence type="ECO:0000259" key="2">
    <source>
        <dbReference type="PROSITE" id="PS50164"/>
    </source>
</evidence>
<accession>A0A7W9L352</accession>
<dbReference type="InterPro" id="IPR035901">
    <property type="entry name" value="GIY-YIG_endonuc_sf"/>
</dbReference>
<reference evidence="3 4" key="1">
    <citation type="submission" date="2020-08" db="EMBL/GenBank/DDBJ databases">
        <title>Genomic Encyclopedia of Type Strains, Phase IV (KMG-IV): sequencing the most valuable type-strain genomes for metagenomic binning, comparative biology and taxonomic classification.</title>
        <authorList>
            <person name="Goeker M."/>
        </authorList>
    </citation>
    <scope>NUCLEOTIDE SEQUENCE [LARGE SCALE GENOMIC DNA]</scope>
    <source>
        <strain evidence="3 4">DSM 16268</strain>
    </source>
</reference>
<comment type="caution">
    <text evidence="3">The sequence shown here is derived from an EMBL/GenBank/DDBJ whole genome shotgun (WGS) entry which is preliminary data.</text>
</comment>
<name>A0A7W9L352_9HYPH</name>
<evidence type="ECO:0000256" key="1">
    <source>
        <dbReference type="ARBA" id="ARBA00007435"/>
    </source>
</evidence>
<dbReference type="AlphaFoldDB" id="A0A7W9L352"/>
<dbReference type="Proteomes" id="UP000523821">
    <property type="component" value="Unassembled WGS sequence"/>
</dbReference>
<sequence length="97" mass="11335">MKQPSVYMMASGKHGTLYVGVTSDLPRRCWQHREGTAEGFTKRYGVHRLVWYEMHATMEAAIAREKQLKNWKREWKANVIEQENPDWQDLSASLVAL</sequence>
<proteinExistence type="inferred from homology"/>
<dbReference type="InterPro" id="IPR000305">
    <property type="entry name" value="GIY-YIG_endonuc"/>
</dbReference>
<dbReference type="Pfam" id="PF01541">
    <property type="entry name" value="GIY-YIG"/>
    <property type="match status" value="1"/>
</dbReference>
<keyword evidence="3" id="KW-0255">Endonuclease</keyword>
<dbReference type="InterPro" id="IPR050190">
    <property type="entry name" value="UPF0213_domain"/>
</dbReference>
<organism evidence="3 4">
    <name type="scientific">Prosthecomicrobium pneumaticum</name>
    <dbReference type="NCBI Taxonomy" id="81895"/>
    <lineage>
        <taxon>Bacteria</taxon>
        <taxon>Pseudomonadati</taxon>
        <taxon>Pseudomonadota</taxon>
        <taxon>Alphaproteobacteria</taxon>
        <taxon>Hyphomicrobiales</taxon>
        <taxon>Kaistiaceae</taxon>
        <taxon>Prosthecomicrobium</taxon>
    </lineage>
</organism>
<evidence type="ECO:0000313" key="3">
    <source>
        <dbReference type="EMBL" id="MBB5754164.1"/>
    </source>
</evidence>
<protein>
    <submittedName>
        <fullName evidence="3">Putative endonuclease</fullName>
    </submittedName>
</protein>
<keyword evidence="3" id="KW-0378">Hydrolase</keyword>
<dbReference type="Gene3D" id="3.40.1440.10">
    <property type="entry name" value="GIY-YIG endonuclease"/>
    <property type="match status" value="1"/>
</dbReference>
<gene>
    <name evidence="3" type="ORF">GGQ63_003245</name>
</gene>
<dbReference type="GO" id="GO:0004519">
    <property type="term" value="F:endonuclease activity"/>
    <property type="evidence" value="ECO:0007669"/>
    <property type="project" value="UniProtKB-KW"/>
</dbReference>
<dbReference type="CDD" id="cd10448">
    <property type="entry name" value="GIY-YIG_unchar_3"/>
    <property type="match status" value="1"/>
</dbReference>
<dbReference type="PROSITE" id="PS50164">
    <property type="entry name" value="GIY_YIG"/>
    <property type="match status" value="1"/>
</dbReference>
<dbReference type="RefSeq" id="WP_183857627.1">
    <property type="nucleotide sequence ID" value="NZ_JACHOO010000007.1"/>
</dbReference>
<comment type="similarity">
    <text evidence="1">Belongs to the UPF0213 family.</text>
</comment>
<feature type="domain" description="GIY-YIG" evidence="2">
    <location>
        <begin position="2"/>
        <end position="79"/>
    </location>
</feature>
<dbReference type="PANTHER" id="PTHR34477">
    <property type="entry name" value="UPF0213 PROTEIN YHBQ"/>
    <property type="match status" value="1"/>
</dbReference>
<dbReference type="EMBL" id="JACHOO010000007">
    <property type="protein sequence ID" value="MBB5754164.1"/>
    <property type="molecule type" value="Genomic_DNA"/>
</dbReference>
<dbReference type="SUPFAM" id="SSF82771">
    <property type="entry name" value="GIY-YIG endonuclease"/>
    <property type="match status" value="1"/>
</dbReference>